<accession>A0ABX2P996</accession>
<evidence type="ECO:0000313" key="2">
    <source>
        <dbReference type="Proteomes" id="UP001516351"/>
    </source>
</evidence>
<evidence type="ECO:0000313" key="1">
    <source>
        <dbReference type="EMBL" id="NVN48102.1"/>
    </source>
</evidence>
<organism evidence="1 2">
    <name type="scientific">Asaia spathodeae</name>
    <dbReference type="NCBI Taxonomy" id="657016"/>
    <lineage>
        <taxon>Bacteria</taxon>
        <taxon>Pseudomonadati</taxon>
        <taxon>Pseudomonadota</taxon>
        <taxon>Alphaproteobacteria</taxon>
        <taxon>Acetobacterales</taxon>
        <taxon>Acetobacteraceae</taxon>
        <taxon>Asaia</taxon>
    </lineage>
</organism>
<keyword evidence="2" id="KW-1185">Reference proteome</keyword>
<dbReference type="EMBL" id="JABXXV010000010">
    <property type="protein sequence ID" value="NVN48102.1"/>
    <property type="molecule type" value="Genomic_DNA"/>
</dbReference>
<name>A0ABX2P996_9PROT</name>
<comment type="caution">
    <text evidence="1">The sequence shown here is derived from an EMBL/GenBank/DDBJ whole genome shotgun (WGS) entry which is preliminary data.</text>
</comment>
<protein>
    <submittedName>
        <fullName evidence="1">Uncharacterized protein</fullName>
    </submittedName>
</protein>
<dbReference type="Proteomes" id="UP001516351">
    <property type="component" value="Unassembled WGS sequence"/>
</dbReference>
<sequence length="79" mass="9224">MKPGCGWSHGWSAYHPPVTRWSPERKADTRRRRLRARLEKQVPLLADMEEADELARRPAYFSASGIEATDRERDARDRC</sequence>
<proteinExistence type="predicted"/>
<gene>
    <name evidence="1" type="ORF">HW542_14985</name>
</gene>
<reference evidence="1 2" key="1">
    <citation type="submission" date="2020-06" db="EMBL/GenBank/DDBJ databases">
        <title>Synonyms of Asaia species.</title>
        <authorList>
            <person name="Sombolestani A."/>
        </authorList>
    </citation>
    <scope>NUCLEOTIDE SEQUENCE [LARGE SCALE GENOMIC DNA]</scope>
    <source>
        <strain evidence="1 2">LMG 27047</strain>
    </source>
</reference>